<reference evidence="11 12" key="1">
    <citation type="submission" date="2018-01" db="EMBL/GenBank/DDBJ databases">
        <title>Complete genome sequence of Bacteriovorax stolpii DSM12778.</title>
        <authorList>
            <person name="Tang B."/>
            <person name="Chang J."/>
        </authorList>
    </citation>
    <scope>NUCLEOTIDE SEQUENCE [LARGE SCALE GENOMIC DNA]</scope>
    <source>
        <strain evidence="11 12">DSM 12778</strain>
    </source>
</reference>
<comment type="cofactor">
    <cofactor evidence="7">
        <name>thiamine diphosphate</name>
        <dbReference type="ChEBI" id="CHEBI:58937"/>
    </cofactor>
    <text evidence="7">Binds 1 thiamine pyrophosphate per subunit.</text>
</comment>
<dbReference type="GO" id="GO:0030145">
    <property type="term" value="F:manganese ion binding"/>
    <property type="evidence" value="ECO:0007669"/>
    <property type="project" value="UniProtKB-UniRule"/>
</dbReference>
<evidence type="ECO:0000256" key="4">
    <source>
        <dbReference type="ARBA" id="ARBA00022842"/>
    </source>
</evidence>
<evidence type="ECO:0000256" key="3">
    <source>
        <dbReference type="ARBA" id="ARBA00022723"/>
    </source>
</evidence>
<dbReference type="PANTHER" id="PTHR42916:SF1">
    <property type="entry name" value="PROTEIN PHYLLO, CHLOROPLASTIC"/>
    <property type="match status" value="1"/>
</dbReference>
<dbReference type="GO" id="GO:0030976">
    <property type="term" value="F:thiamine pyrophosphate binding"/>
    <property type="evidence" value="ECO:0007669"/>
    <property type="project" value="UniProtKB-UniRule"/>
</dbReference>
<dbReference type="NCBIfam" id="TIGR00173">
    <property type="entry name" value="menD"/>
    <property type="match status" value="1"/>
</dbReference>
<dbReference type="EMBL" id="CP025704">
    <property type="protein sequence ID" value="AUN98267.1"/>
    <property type="molecule type" value="Genomic_DNA"/>
</dbReference>
<dbReference type="Pfam" id="PF16582">
    <property type="entry name" value="TPP_enzyme_M_2"/>
    <property type="match status" value="1"/>
</dbReference>
<dbReference type="InterPro" id="IPR032264">
    <property type="entry name" value="MenD_middle"/>
</dbReference>
<keyword evidence="6 7" id="KW-0464">Manganese</keyword>
<dbReference type="CDD" id="cd02009">
    <property type="entry name" value="TPP_SHCHC_synthase"/>
    <property type="match status" value="1"/>
</dbReference>
<dbReference type="GO" id="GO:0000287">
    <property type="term" value="F:magnesium ion binding"/>
    <property type="evidence" value="ECO:0007669"/>
    <property type="project" value="UniProtKB-UniRule"/>
</dbReference>
<keyword evidence="5 7" id="KW-0786">Thiamine pyrophosphate</keyword>
<dbReference type="PANTHER" id="PTHR42916">
    <property type="entry name" value="2-SUCCINYL-5-ENOLPYRUVYL-6-HYDROXY-3-CYCLOHEXENE-1-CARBOXYLATE SYNTHASE"/>
    <property type="match status" value="1"/>
</dbReference>
<comment type="similarity">
    <text evidence="7">Belongs to the TPP enzyme family. MenD subfamily.</text>
</comment>
<feature type="domain" description="Thiamine pyrophosphate enzyme N-terminal TPP-binding" evidence="9">
    <location>
        <begin position="16"/>
        <end position="128"/>
    </location>
</feature>
<feature type="domain" description="Menaquinone biosynthesis protein MenD middle" evidence="10">
    <location>
        <begin position="233"/>
        <end position="358"/>
    </location>
</feature>
<dbReference type="InterPro" id="IPR029035">
    <property type="entry name" value="DHS-like_NAD/FAD-binding_dom"/>
</dbReference>
<dbReference type="KEGG" id="bsto:C0V70_09150"/>
<comment type="function">
    <text evidence="7">Catalyzes the thiamine diphosphate-dependent decarboxylation of 2-oxoglutarate and the subsequent addition of the resulting succinic semialdehyde-thiamine pyrophosphate anion to isochorismate to yield 2-succinyl-5-enolpyruvyl-6-hydroxy-3-cyclohexene-1-carboxylate (SEPHCHC).</text>
</comment>
<organism evidence="11 12">
    <name type="scientific">Bacteriovorax stolpii</name>
    <name type="common">Bdellovibrio stolpii</name>
    <dbReference type="NCBI Taxonomy" id="960"/>
    <lineage>
        <taxon>Bacteria</taxon>
        <taxon>Pseudomonadati</taxon>
        <taxon>Bdellovibrionota</taxon>
        <taxon>Bacteriovoracia</taxon>
        <taxon>Bacteriovoracales</taxon>
        <taxon>Bacteriovoracaceae</taxon>
        <taxon>Bacteriovorax</taxon>
    </lineage>
</organism>
<dbReference type="GO" id="GO:0070204">
    <property type="term" value="F:2-succinyl-5-enolpyruvyl-6-hydroxy-3-cyclohexene-1-carboxylic-acid synthase activity"/>
    <property type="evidence" value="ECO:0007669"/>
    <property type="project" value="UniProtKB-UniRule"/>
</dbReference>
<dbReference type="Pfam" id="PF02775">
    <property type="entry name" value="TPP_enzyme_C"/>
    <property type="match status" value="1"/>
</dbReference>
<dbReference type="InterPro" id="IPR011766">
    <property type="entry name" value="TPP_enzyme_TPP-bd"/>
</dbReference>
<protein>
    <recommendedName>
        <fullName evidence="7">2-succinyl-5-enolpyruvyl-6-hydroxy-3-cyclohexene-1-carboxylate synthase</fullName>
        <shortName evidence="7">SEPHCHC synthase</shortName>
        <ecNumber evidence="7">2.2.1.9</ecNumber>
    </recommendedName>
    <alternativeName>
        <fullName evidence="7">Menaquinone biosynthesis protein MenD</fullName>
    </alternativeName>
</protein>
<dbReference type="Pfam" id="PF02776">
    <property type="entry name" value="TPP_enzyme_N"/>
    <property type="match status" value="1"/>
</dbReference>
<evidence type="ECO:0000313" key="12">
    <source>
        <dbReference type="Proteomes" id="UP000235584"/>
    </source>
</evidence>
<dbReference type="HAMAP" id="MF_01659">
    <property type="entry name" value="MenD"/>
    <property type="match status" value="1"/>
</dbReference>
<dbReference type="SUPFAM" id="SSF52518">
    <property type="entry name" value="Thiamin diphosphate-binding fold (THDP-binding)"/>
    <property type="match status" value="2"/>
</dbReference>
<evidence type="ECO:0000256" key="5">
    <source>
        <dbReference type="ARBA" id="ARBA00023052"/>
    </source>
</evidence>
<proteinExistence type="inferred from homology"/>
<dbReference type="CDD" id="cd07037">
    <property type="entry name" value="TPP_PYR_MenD"/>
    <property type="match status" value="1"/>
</dbReference>
<evidence type="ECO:0000313" key="11">
    <source>
        <dbReference type="EMBL" id="AUN98267.1"/>
    </source>
</evidence>
<dbReference type="RefSeq" id="WP_102243558.1">
    <property type="nucleotide sequence ID" value="NZ_CP025704.1"/>
</dbReference>
<dbReference type="PIRSF" id="PIRSF004983">
    <property type="entry name" value="MenD"/>
    <property type="match status" value="1"/>
</dbReference>
<dbReference type="EC" id="2.2.1.9" evidence="7"/>
<feature type="domain" description="Thiamine pyrophosphate enzyme TPP-binding" evidence="8">
    <location>
        <begin position="441"/>
        <end position="560"/>
    </location>
</feature>
<evidence type="ECO:0000259" key="9">
    <source>
        <dbReference type="Pfam" id="PF02776"/>
    </source>
</evidence>
<dbReference type="SUPFAM" id="SSF52467">
    <property type="entry name" value="DHS-like NAD/FAD-binding domain"/>
    <property type="match status" value="1"/>
</dbReference>
<dbReference type="Gene3D" id="3.40.50.970">
    <property type="match status" value="2"/>
</dbReference>
<keyword evidence="12" id="KW-1185">Reference proteome</keyword>
<sequence length="582" mass="65046">MEKLLSQNINRVWASLIIDEFLKNNITQFYLSPGMRNAPLIAAMTHLQGFNKDLSIVLCMDERAAAFRALGYSKATGKPSVLVCTSGTAMANYMPAVVEAKKSNLPLIVLSADRPIELTFCDDNQTIDQTKFYGDYVQGEMNFGAPSAEISPLAMTSSLSNLINKSLYPQKGPVHFNCAFRDPLEDTQTNIPAEYIKLANIQINREGPSTRYVNLETVPDKNAIAEISGILKKSKTGLLVIGSLAPHESTETVREFVKTLNWPTYFDVSSSLKYAFNLTDDALPTFDHPEVQSELVKNPPETVFHIGGRLTSKHYYSFLKQVPQINLVTLNLNLEKEDPSHHTKIRINAHINSTLTSIMSFFEGSSLPKKELNLNFESLSKNKIKLIEEGPLAYPSISKTIIDHMPDNSTLYIGNSTVVRTFDAYFSYENRKNIKVATNRGVSGIEGFMASAAGFIDGTQKEVYLVVGDVAFIHDLNSLYFLKDLKTPMKIILVNNDGGGIFTLLPIHREKSVLDYITSPHGQNFKKTAESFGIDYVGVSNREDFLAAFKDMQKKTTHTMMEIFIDHNTNKSVYDQLRTIKL</sequence>
<evidence type="ECO:0000259" key="10">
    <source>
        <dbReference type="Pfam" id="PF16582"/>
    </source>
</evidence>
<comment type="cofactor">
    <cofactor evidence="7">
        <name>Mg(2+)</name>
        <dbReference type="ChEBI" id="CHEBI:18420"/>
    </cofactor>
    <cofactor evidence="7">
        <name>Mn(2+)</name>
        <dbReference type="ChEBI" id="CHEBI:29035"/>
    </cofactor>
</comment>
<dbReference type="Proteomes" id="UP000235584">
    <property type="component" value="Chromosome"/>
</dbReference>
<dbReference type="InterPro" id="IPR012001">
    <property type="entry name" value="Thiamin_PyroP_enz_TPP-bd_dom"/>
</dbReference>
<evidence type="ECO:0000256" key="7">
    <source>
        <dbReference type="HAMAP-Rule" id="MF_01659"/>
    </source>
</evidence>
<keyword evidence="2 7" id="KW-0808">Transferase</keyword>
<evidence type="ECO:0000259" key="8">
    <source>
        <dbReference type="Pfam" id="PF02775"/>
    </source>
</evidence>
<evidence type="ECO:0000256" key="6">
    <source>
        <dbReference type="ARBA" id="ARBA00023211"/>
    </source>
</evidence>
<comment type="catalytic activity">
    <reaction evidence="7">
        <text>isochorismate + 2-oxoglutarate + H(+) = 5-enolpyruvoyl-6-hydroxy-2-succinyl-cyclohex-3-ene-1-carboxylate + CO2</text>
        <dbReference type="Rhea" id="RHEA:25593"/>
        <dbReference type="ChEBI" id="CHEBI:15378"/>
        <dbReference type="ChEBI" id="CHEBI:16526"/>
        <dbReference type="ChEBI" id="CHEBI:16810"/>
        <dbReference type="ChEBI" id="CHEBI:29780"/>
        <dbReference type="ChEBI" id="CHEBI:58818"/>
        <dbReference type="EC" id="2.2.1.9"/>
    </reaction>
</comment>
<dbReference type="UniPathway" id="UPA00079"/>
<dbReference type="GO" id="GO:0009234">
    <property type="term" value="P:menaquinone biosynthetic process"/>
    <property type="evidence" value="ECO:0007669"/>
    <property type="project" value="UniProtKB-UniRule"/>
</dbReference>
<comment type="subunit">
    <text evidence="7">Homodimer.</text>
</comment>
<dbReference type="AlphaFoldDB" id="A0A2K9NS01"/>
<accession>A0A2K9NS01</accession>
<comment type="pathway">
    <text evidence="7">Quinol/quinone metabolism; 1,4-dihydroxy-2-naphthoate biosynthesis; 1,4-dihydroxy-2-naphthoate from chorismate: step 2/7.</text>
</comment>
<dbReference type="UniPathway" id="UPA01057">
    <property type="reaction ID" value="UER00164"/>
</dbReference>
<keyword evidence="4 7" id="KW-0460">Magnesium</keyword>
<keyword evidence="3 7" id="KW-0479">Metal-binding</keyword>
<name>A0A2K9NS01_BACTC</name>
<dbReference type="InterPro" id="IPR029061">
    <property type="entry name" value="THDP-binding"/>
</dbReference>
<comment type="pathway">
    <text evidence="7">Quinol/quinone metabolism; menaquinone biosynthesis.</text>
</comment>
<evidence type="ECO:0000256" key="1">
    <source>
        <dbReference type="ARBA" id="ARBA00022428"/>
    </source>
</evidence>
<gene>
    <name evidence="7" type="primary">menD</name>
    <name evidence="11" type="ORF">C0V70_09150</name>
</gene>
<dbReference type="Gene3D" id="3.40.50.1220">
    <property type="entry name" value="TPP-binding domain"/>
    <property type="match status" value="1"/>
</dbReference>
<keyword evidence="1 7" id="KW-0474">Menaquinone biosynthesis</keyword>
<evidence type="ECO:0000256" key="2">
    <source>
        <dbReference type="ARBA" id="ARBA00022679"/>
    </source>
</evidence>
<dbReference type="InterPro" id="IPR004433">
    <property type="entry name" value="MenaQ_synth_MenD"/>
</dbReference>